<protein>
    <recommendedName>
        <fullName evidence="2">HTH merR-type domain-containing protein</fullName>
    </recommendedName>
</protein>
<comment type="caution">
    <text evidence="3">The sequence shown here is derived from an EMBL/GenBank/DDBJ whole genome shotgun (WGS) entry which is preliminary data.</text>
</comment>
<evidence type="ECO:0000313" key="3">
    <source>
        <dbReference type="EMBL" id="GGD71409.1"/>
    </source>
</evidence>
<dbReference type="SMART" id="SM00422">
    <property type="entry name" value="HTH_MERR"/>
    <property type="match status" value="1"/>
</dbReference>
<sequence length="369" mass="40062">MRQSHESDPDEVEQPPLQTISAFARSVGLSASALRQYGETGLLAPADVEERTGYRYYSLDQQQRAIWIRRLRDAGLRLERIRAVFDDDAAHAETVLNEWRDDAREHSDVITALVDDLILVLRAREVSNPVRRTSARFDAAILASAIRQVAAASADAAGSDEHDGVLIEVGPSSSAIVATDLFVLLARTDLPSTVDGPPTRVRIASAPVLEWLRLRRSVDLVVHAPVGRDRDAASATSRFRDEHGVDLTLPNRPDHFPSVHRMLETTATAPTEARFPLEAVRRIASDQRDGAVSLSVHDAVAQLGSGGQIVSGAGFGASVTLMLSRPALRRIADAAVGHELVCDIRGSDEALVWRAPDQPDFVAMVMPSS</sequence>
<dbReference type="SUPFAM" id="SSF46955">
    <property type="entry name" value="Putative DNA-binding domain"/>
    <property type="match status" value="1"/>
</dbReference>
<dbReference type="Gene3D" id="3.10.150.10">
    <property type="entry name" value="DNA Polymerase III, subunit A, domain 2"/>
    <property type="match status" value="1"/>
</dbReference>
<dbReference type="SUPFAM" id="SSF55979">
    <property type="entry name" value="DNA clamp"/>
    <property type="match status" value="1"/>
</dbReference>
<feature type="domain" description="HTH merR-type" evidence="2">
    <location>
        <begin position="19"/>
        <end position="87"/>
    </location>
</feature>
<evidence type="ECO:0000313" key="4">
    <source>
        <dbReference type="Proteomes" id="UP000629365"/>
    </source>
</evidence>
<dbReference type="InterPro" id="IPR000551">
    <property type="entry name" value="MerR-type_HTH_dom"/>
</dbReference>
<keyword evidence="1" id="KW-0238">DNA-binding</keyword>
<dbReference type="Gene3D" id="1.10.1660.10">
    <property type="match status" value="1"/>
</dbReference>
<dbReference type="PANTHER" id="PTHR30204:SF97">
    <property type="entry name" value="MERR FAMILY REGULATORY PROTEIN"/>
    <property type="match status" value="1"/>
</dbReference>
<dbReference type="RefSeq" id="WP_188435810.1">
    <property type="nucleotide sequence ID" value="NZ_BMCM01000002.1"/>
</dbReference>
<dbReference type="PROSITE" id="PS50937">
    <property type="entry name" value="HTH_MERR_2"/>
    <property type="match status" value="1"/>
</dbReference>
<proteinExistence type="predicted"/>
<evidence type="ECO:0000256" key="1">
    <source>
        <dbReference type="ARBA" id="ARBA00023125"/>
    </source>
</evidence>
<evidence type="ECO:0000259" key="2">
    <source>
        <dbReference type="PROSITE" id="PS50937"/>
    </source>
</evidence>
<dbReference type="InterPro" id="IPR046938">
    <property type="entry name" value="DNA_clamp_sf"/>
</dbReference>
<dbReference type="Proteomes" id="UP000629365">
    <property type="component" value="Unassembled WGS sequence"/>
</dbReference>
<reference evidence="4" key="1">
    <citation type="journal article" date="2019" name="Int. J. Syst. Evol. Microbiol.">
        <title>The Global Catalogue of Microorganisms (GCM) 10K type strain sequencing project: providing services to taxonomists for standard genome sequencing and annotation.</title>
        <authorList>
            <consortium name="The Broad Institute Genomics Platform"/>
            <consortium name="The Broad Institute Genome Sequencing Center for Infectious Disease"/>
            <person name="Wu L."/>
            <person name="Ma J."/>
        </authorList>
    </citation>
    <scope>NUCLEOTIDE SEQUENCE [LARGE SCALE GENOMIC DNA]</scope>
    <source>
        <strain evidence="4">CCM 7640</strain>
    </source>
</reference>
<dbReference type="Gene3D" id="3.70.10.10">
    <property type="match status" value="1"/>
</dbReference>
<dbReference type="EMBL" id="BMCM01000002">
    <property type="protein sequence ID" value="GGD71409.1"/>
    <property type="molecule type" value="Genomic_DNA"/>
</dbReference>
<keyword evidence="4" id="KW-1185">Reference proteome</keyword>
<name>A0ABQ1RLA3_9MICO</name>
<dbReference type="InterPro" id="IPR047057">
    <property type="entry name" value="MerR_fam"/>
</dbReference>
<dbReference type="PANTHER" id="PTHR30204">
    <property type="entry name" value="REDOX-CYCLING DRUG-SENSING TRANSCRIPTIONAL ACTIVATOR SOXR"/>
    <property type="match status" value="1"/>
</dbReference>
<dbReference type="InterPro" id="IPR009061">
    <property type="entry name" value="DNA-bd_dom_put_sf"/>
</dbReference>
<gene>
    <name evidence="3" type="ORF">GCM10007269_13170</name>
</gene>
<accession>A0ABQ1RLA3</accession>
<dbReference type="Pfam" id="PF13411">
    <property type="entry name" value="MerR_1"/>
    <property type="match status" value="1"/>
</dbReference>
<organism evidence="3 4">
    <name type="scientific">Microbacterium murale</name>
    <dbReference type="NCBI Taxonomy" id="1081040"/>
    <lineage>
        <taxon>Bacteria</taxon>
        <taxon>Bacillati</taxon>
        <taxon>Actinomycetota</taxon>
        <taxon>Actinomycetes</taxon>
        <taxon>Micrococcales</taxon>
        <taxon>Microbacteriaceae</taxon>
        <taxon>Microbacterium</taxon>
    </lineage>
</organism>